<dbReference type="Proteomes" id="UP001519344">
    <property type="component" value="Unassembled WGS sequence"/>
</dbReference>
<dbReference type="PANTHER" id="PTHR22916">
    <property type="entry name" value="GLYCOSYLTRANSFERASE"/>
    <property type="match status" value="1"/>
</dbReference>
<reference evidence="3 4" key="1">
    <citation type="submission" date="2021-03" db="EMBL/GenBank/DDBJ databases">
        <title>Genomic Encyclopedia of Type Strains, Phase IV (KMG-IV): sequencing the most valuable type-strain genomes for metagenomic binning, comparative biology and taxonomic classification.</title>
        <authorList>
            <person name="Goeker M."/>
        </authorList>
    </citation>
    <scope>NUCLEOTIDE SEQUENCE [LARGE SCALE GENOMIC DNA]</scope>
    <source>
        <strain evidence="3 4">DSM 24950</strain>
    </source>
</reference>
<proteinExistence type="inferred from homology"/>
<dbReference type="EMBL" id="JAGGKV010000028">
    <property type="protein sequence ID" value="MBP1967062.1"/>
    <property type="molecule type" value="Genomic_DNA"/>
</dbReference>
<evidence type="ECO:0000313" key="4">
    <source>
        <dbReference type="Proteomes" id="UP001519344"/>
    </source>
</evidence>
<comment type="similarity">
    <text evidence="1">Belongs to the glycosyltransferase 2 family.</text>
</comment>
<name>A0ABS4I816_9BACL</name>
<sequence>MESIVVSIIVPVYNAELYIIRCLQSIGQQTWQDIEVIIIDDGSTDNSLLLIHQFVKNDTRFHVYSQPNKGPSSARNSGMDKVNGQYIIFVDADDYIANSAIENMMVLAKNYSNVMVLCDNYEIWPDRMDRRVLFHDKKDKILHKNDVISAITIGRAGLVCGKLISVDLIRGNQTIKFDEDIKMSEDQVFFLTIAAHASNFFYIDKSLYYYDRRNENSITIQYQNNAFEMQILVQNKLNDIYLTHGLATVESRHLLLLRIKDALWFCINNELSGLNMKNMVTRIKNIEYMLSYQEIKLMLEQIHPKSFKERVMMWAIGTKKGPLVICLQLIQKGIISPLRGLKRRDLKKDV</sequence>
<comment type="caution">
    <text evidence="3">The sequence shown here is derived from an EMBL/GenBank/DDBJ whole genome shotgun (WGS) entry which is preliminary data.</text>
</comment>
<feature type="domain" description="Glycosyltransferase 2-like" evidence="2">
    <location>
        <begin position="7"/>
        <end position="122"/>
    </location>
</feature>
<evidence type="ECO:0000256" key="1">
    <source>
        <dbReference type="ARBA" id="ARBA00006739"/>
    </source>
</evidence>
<evidence type="ECO:0000259" key="2">
    <source>
        <dbReference type="Pfam" id="PF00535"/>
    </source>
</evidence>
<dbReference type="InterPro" id="IPR029044">
    <property type="entry name" value="Nucleotide-diphossugar_trans"/>
</dbReference>
<protein>
    <submittedName>
        <fullName evidence="3">Glycosyltransferase involved in cell wall biosynthesis</fullName>
    </submittedName>
</protein>
<dbReference type="PANTHER" id="PTHR22916:SF3">
    <property type="entry name" value="UDP-GLCNAC:BETAGAL BETA-1,3-N-ACETYLGLUCOSAMINYLTRANSFERASE-LIKE PROTEIN 1"/>
    <property type="match status" value="1"/>
</dbReference>
<gene>
    <name evidence="3" type="ORF">J2Z65_006326</name>
</gene>
<evidence type="ECO:0000313" key="3">
    <source>
        <dbReference type="EMBL" id="MBP1967062.1"/>
    </source>
</evidence>
<accession>A0ABS4I816</accession>
<dbReference type="InterPro" id="IPR001173">
    <property type="entry name" value="Glyco_trans_2-like"/>
</dbReference>
<organism evidence="3 4">
    <name type="scientific">Paenibacillus aceris</name>
    <dbReference type="NCBI Taxonomy" id="869555"/>
    <lineage>
        <taxon>Bacteria</taxon>
        <taxon>Bacillati</taxon>
        <taxon>Bacillota</taxon>
        <taxon>Bacilli</taxon>
        <taxon>Bacillales</taxon>
        <taxon>Paenibacillaceae</taxon>
        <taxon>Paenibacillus</taxon>
    </lineage>
</organism>
<dbReference type="SUPFAM" id="SSF53448">
    <property type="entry name" value="Nucleotide-diphospho-sugar transferases"/>
    <property type="match status" value="1"/>
</dbReference>
<dbReference type="Gene3D" id="3.90.550.10">
    <property type="entry name" value="Spore Coat Polysaccharide Biosynthesis Protein SpsA, Chain A"/>
    <property type="match status" value="1"/>
</dbReference>
<dbReference type="Pfam" id="PF00535">
    <property type="entry name" value="Glycos_transf_2"/>
    <property type="match status" value="1"/>
</dbReference>
<keyword evidence="4" id="KW-1185">Reference proteome</keyword>
<dbReference type="CDD" id="cd00761">
    <property type="entry name" value="Glyco_tranf_GTA_type"/>
    <property type="match status" value="1"/>
</dbReference>
<dbReference type="RefSeq" id="WP_167052051.1">
    <property type="nucleotide sequence ID" value="NZ_JAAOZR010000001.1"/>
</dbReference>